<dbReference type="Proteomes" id="UP000602745">
    <property type="component" value="Unassembled WGS sequence"/>
</dbReference>
<dbReference type="EMBL" id="BMCP01000001">
    <property type="protein sequence ID" value="GGE38143.1"/>
    <property type="molecule type" value="Genomic_DNA"/>
</dbReference>
<proteinExistence type="predicted"/>
<protein>
    <submittedName>
        <fullName evidence="1">Uncharacterized protein</fullName>
    </submittedName>
</protein>
<gene>
    <name evidence="1" type="ORF">GCM10007276_14440</name>
</gene>
<comment type="caution">
    <text evidence="1">The sequence shown here is derived from an EMBL/GenBank/DDBJ whole genome shotgun (WGS) entry which is preliminary data.</text>
</comment>
<reference evidence="1" key="1">
    <citation type="journal article" date="2014" name="Int. J. Syst. Evol. Microbiol.">
        <title>Complete genome sequence of Corynebacterium casei LMG S-19264T (=DSM 44701T), isolated from a smear-ripened cheese.</title>
        <authorList>
            <consortium name="US DOE Joint Genome Institute (JGI-PGF)"/>
            <person name="Walter F."/>
            <person name="Albersmeier A."/>
            <person name="Kalinowski J."/>
            <person name="Ruckert C."/>
        </authorList>
    </citation>
    <scope>NUCLEOTIDE SEQUENCE</scope>
    <source>
        <strain evidence="1">CCM 7684</strain>
    </source>
</reference>
<sequence>MDFVSNSSSTSFVYIARDMLSKQDFLAAAGVGADSPVASLFEGMFHELMERIEQGESLTSVEDIDSLDNRERLTSEVVGRMKKALEQGQTVTIGRFSSENNLAEMTLCTEIFEIESERFFINAYENYW</sequence>
<accession>A0A8J2YGV8</accession>
<keyword evidence="2" id="KW-1185">Reference proteome</keyword>
<evidence type="ECO:0000313" key="1">
    <source>
        <dbReference type="EMBL" id="GGE38143.1"/>
    </source>
</evidence>
<dbReference type="RefSeq" id="WP_229729229.1">
    <property type="nucleotide sequence ID" value="NZ_BMCP01000001.1"/>
</dbReference>
<reference evidence="1" key="2">
    <citation type="submission" date="2020-09" db="EMBL/GenBank/DDBJ databases">
        <authorList>
            <person name="Sun Q."/>
            <person name="Sedlacek I."/>
        </authorList>
    </citation>
    <scope>NUCLEOTIDE SEQUENCE</scope>
    <source>
        <strain evidence="1">CCM 7684</strain>
    </source>
</reference>
<evidence type="ECO:0000313" key="2">
    <source>
        <dbReference type="Proteomes" id="UP000602745"/>
    </source>
</evidence>
<organism evidence="1 2">
    <name type="scientific">Agaricicola taiwanensis</name>
    <dbReference type="NCBI Taxonomy" id="591372"/>
    <lineage>
        <taxon>Bacteria</taxon>
        <taxon>Pseudomonadati</taxon>
        <taxon>Pseudomonadota</taxon>
        <taxon>Alphaproteobacteria</taxon>
        <taxon>Rhodobacterales</taxon>
        <taxon>Paracoccaceae</taxon>
        <taxon>Agaricicola</taxon>
    </lineage>
</organism>
<dbReference type="AlphaFoldDB" id="A0A8J2YGV8"/>
<name>A0A8J2YGV8_9RHOB</name>